<dbReference type="SUPFAM" id="SSF47954">
    <property type="entry name" value="Cyclin-like"/>
    <property type="match status" value="1"/>
</dbReference>
<evidence type="ECO:0000256" key="3">
    <source>
        <dbReference type="ARBA" id="ARBA00022553"/>
    </source>
</evidence>
<comment type="subcellular location">
    <subcellularLocation>
        <location evidence="1">Nucleus</location>
    </subcellularLocation>
</comment>
<dbReference type="OrthoDB" id="25002at2759"/>
<dbReference type="InterPro" id="IPR036915">
    <property type="entry name" value="Cyclin-like_sf"/>
</dbReference>
<organism evidence="9 10">
    <name type="scientific">Pitta sordida</name>
    <name type="common">Hooded pitta</name>
    <dbReference type="NCBI Taxonomy" id="9163"/>
    <lineage>
        <taxon>Eukaryota</taxon>
        <taxon>Metazoa</taxon>
        <taxon>Chordata</taxon>
        <taxon>Craniata</taxon>
        <taxon>Vertebrata</taxon>
        <taxon>Euteleostomi</taxon>
        <taxon>Archelosauria</taxon>
        <taxon>Archosauria</taxon>
        <taxon>Dinosauria</taxon>
        <taxon>Saurischia</taxon>
        <taxon>Theropoda</taxon>
        <taxon>Coelurosauria</taxon>
        <taxon>Aves</taxon>
        <taxon>Neognathae</taxon>
        <taxon>Neoaves</taxon>
        <taxon>Telluraves</taxon>
        <taxon>Australaves</taxon>
        <taxon>Passeriformes</taxon>
        <taxon>Pittidae</taxon>
        <taxon>Pitta</taxon>
    </lineage>
</organism>
<feature type="non-terminal residue" evidence="9">
    <location>
        <position position="1"/>
    </location>
</feature>
<feature type="region of interest" description="Disordered" evidence="8">
    <location>
        <begin position="124"/>
        <end position="143"/>
    </location>
</feature>
<keyword evidence="6" id="KW-0804">Transcription</keyword>
<dbReference type="PANTHER" id="PTHR10026">
    <property type="entry name" value="CYCLIN"/>
    <property type="match status" value="1"/>
</dbReference>
<dbReference type="GO" id="GO:0005634">
    <property type="term" value="C:nucleus"/>
    <property type="evidence" value="ECO:0007669"/>
    <property type="project" value="UniProtKB-SubCell"/>
</dbReference>
<evidence type="ECO:0000256" key="8">
    <source>
        <dbReference type="SAM" id="MobiDB-lite"/>
    </source>
</evidence>
<dbReference type="GO" id="GO:0006357">
    <property type="term" value="P:regulation of transcription by RNA polymerase II"/>
    <property type="evidence" value="ECO:0007669"/>
    <property type="project" value="InterPro"/>
</dbReference>
<keyword evidence="5" id="KW-0195">Cyclin</keyword>
<dbReference type="FunFam" id="1.10.472.10:FF:000004">
    <property type="entry name" value="Cyclin T2"/>
    <property type="match status" value="1"/>
</dbReference>
<dbReference type="GO" id="GO:0016538">
    <property type="term" value="F:cyclin-dependent protein serine/threonine kinase regulator activity"/>
    <property type="evidence" value="ECO:0007669"/>
    <property type="project" value="InterPro"/>
</dbReference>
<feature type="non-terminal residue" evidence="9">
    <location>
        <position position="394"/>
    </location>
</feature>
<evidence type="ECO:0000256" key="6">
    <source>
        <dbReference type="ARBA" id="ARBA00023163"/>
    </source>
</evidence>
<feature type="region of interest" description="Disordered" evidence="8">
    <location>
        <begin position="273"/>
        <end position="394"/>
    </location>
</feature>
<dbReference type="Proteomes" id="UP000633448">
    <property type="component" value="Unassembled WGS sequence"/>
</dbReference>
<feature type="compositionally biased region" description="Low complexity" evidence="8">
    <location>
        <begin position="170"/>
        <end position="180"/>
    </location>
</feature>
<keyword evidence="10" id="KW-1185">Reference proteome</keyword>
<name>A0A851FMX2_PITSO</name>
<dbReference type="Pfam" id="PF21797">
    <property type="entry name" value="CycT2-like_C"/>
    <property type="match status" value="1"/>
</dbReference>
<protein>
    <submittedName>
        <fullName evidence="9">CCNT1 protein</fullName>
    </submittedName>
</protein>
<evidence type="ECO:0000313" key="10">
    <source>
        <dbReference type="Proteomes" id="UP000633448"/>
    </source>
</evidence>
<keyword evidence="4" id="KW-0805">Transcription regulation</keyword>
<keyword evidence="7" id="KW-0539">Nucleus</keyword>
<dbReference type="EMBL" id="WEKX01024896">
    <property type="protein sequence ID" value="NWI95936.1"/>
    <property type="molecule type" value="Genomic_DNA"/>
</dbReference>
<evidence type="ECO:0000256" key="2">
    <source>
        <dbReference type="ARBA" id="ARBA00008638"/>
    </source>
</evidence>
<sequence length="394" mass="43402">SLHLTTFSLQYTPPVVACVCIHLACKWSNWEIPVSTDGKHWWEYVDGTVTLELLDGKQQQHREMSFRPGSEFQLHPWEEEEEGGLSCCSDPPARVCVSSAELTHEFLQILEKTPSRLKRIRNWRASQAAKKSKPDDHGDDESLSEQTILNMISRNNSSDMNIAGLMSMSTSSTAPALPAADSPGEPGAASEPSQGDHWHPPAKLDIHRTNEGSAEHQDGAGYPKQGAKNAPSAKVSLKEYRAKHAEELAAQKRQLENMEANVRSQYAYAAQNLLVQQQREREGGGGGGQQQQQDGTPSPIILKIPVAENPERPAGPEKGDKALKMRLHTAGGERLGPSKQEEIKMRIKVPGGGGPGDRHLRGDSSAEESGKGREYKEKHKGHSSNHHHHHHNHH</sequence>
<feature type="compositionally biased region" description="Basic and acidic residues" evidence="8">
    <location>
        <begin position="356"/>
        <end position="377"/>
    </location>
</feature>
<evidence type="ECO:0000256" key="7">
    <source>
        <dbReference type="ARBA" id="ARBA00023242"/>
    </source>
</evidence>
<gene>
    <name evidence="9" type="primary">Ccnt1</name>
    <name evidence="9" type="ORF">PITSOR_R04114</name>
</gene>
<comment type="similarity">
    <text evidence="2">Belongs to the cyclin family. Cyclin C subfamily.</text>
</comment>
<comment type="caution">
    <text evidence="9">The sequence shown here is derived from an EMBL/GenBank/DDBJ whole genome shotgun (WGS) entry which is preliminary data.</text>
</comment>
<feature type="compositionally biased region" description="Basic residues" evidence="8">
    <location>
        <begin position="378"/>
        <end position="394"/>
    </location>
</feature>
<keyword evidence="3" id="KW-0597">Phosphoprotein</keyword>
<dbReference type="InterPro" id="IPR043198">
    <property type="entry name" value="Cyclin/Ssn8"/>
</dbReference>
<dbReference type="AlphaFoldDB" id="A0A851FMX2"/>
<evidence type="ECO:0000256" key="5">
    <source>
        <dbReference type="ARBA" id="ARBA00023127"/>
    </source>
</evidence>
<feature type="region of interest" description="Disordered" evidence="8">
    <location>
        <begin position="170"/>
        <end position="238"/>
    </location>
</feature>
<evidence type="ECO:0000256" key="4">
    <source>
        <dbReference type="ARBA" id="ARBA00023015"/>
    </source>
</evidence>
<feature type="compositionally biased region" description="Basic and acidic residues" evidence="8">
    <location>
        <begin position="194"/>
        <end position="218"/>
    </location>
</feature>
<proteinExistence type="inferred from homology"/>
<feature type="compositionally biased region" description="Basic and acidic residues" evidence="8">
    <location>
        <begin position="309"/>
        <end position="323"/>
    </location>
</feature>
<dbReference type="Gene3D" id="1.10.472.10">
    <property type="entry name" value="Cyclin-like"/>
    <property type="match status" value="1"/>
</dbReference>
<evidence type="ECO:0000313" key="9">
    <source>
        <dbReference type="EMBL" id="NWI95936.1"/>
    </source>
</evidence>
<reference evidence="9" key="1">
    <citation type="submission" date="2019-10" db="EMBL/GenBank/DDBJ databases">
        <title>Bird 10,000 Genomes (B10K) Project - Family phase.</title>
        <authorList>
            <person name="Zhang G."/>
        </authorList>
    </citation>
    <scope>NUCLEOTIDE SEQUENCE</scope>
    <source>
        <strain evidence="9">B10K-DU-002-53</strain>
        <tissue evidence="9">Muscle</tissue>
    </source>
</reference>
<accession>A0A851FMX2</accession>
<evidence type="ECO:0000256" key="1">
    <source>
        <dbReference type="ARBA" id="ARBA00004123"/>
    </source>
</evidence>